<dbReference type="SMART" id="SM00822">
    <property type="entry name" value="PKS_KR"/>
    <property type="match status" value="1"/>
</dbReference>
<dbReference type="Pfam" id="PF22953">
    <property type="entry name" value="SpnB_Rossmann"/>
    <property type="match status" value="1"/>
</dbReference>
<dbReference type="InterPro" id="IPR050091">
    <property type="entry name" value="PKS_NRPS_Biosynth_Enz"/>
</dbReference>
<dbReference type="InterPro" id="IPR055123">
    <property type="entry name" value="SpnB-like_Rossmann"/>
</dbReference>
<evidence type="ECO:0000256" key="3">
    <source>
        <dbReference type="ARBA" id="ARBA00022553"/>
    </source>
</evidence>
<dbReference type="PROSITE" id="PS52019">
    <property type="entry name" value="PKS_MFAS_DH"/>
    <property type="match status" value="1"/>
</dbReference>
<dbReference type="InterPro" id="IPR032821">
    <property type="entry name" value="PKS_assoc"/>
</dbReference>
<dbReference type="SUPFAM" id="SSF55048">
    <property type="entry name" value="Probable ACP-binding domain of malonyl-CoA ACP transacylase"/>
    <property type="match status" value="1"/>
</dbReference>
<feature type="region of interest" description="N-terminal hotdog fold" evidence="7">
    <location>
        <begin position="936"/>
        <end position="1073"/>
    </location>
</feature>
<dbReference type="InterPro" id="IPR014043">
    <property type="entry name" value="Acyl_transferase_dom"/>
</dbReference>
<dbReference type="InterPro" id="IPR036291">
    <property type="entry name" value="NAD(P)-bd_dom_sf"/>
</dbReference>
<dbReference type="Pfam" id="PF08659">
    <property type="entry name" value="KR"/>
    <property type="match status" value="1"/>
</dbReference>
<dbReference type="Pfam" id="PF16197">
    <property type="entry name" value="KAsynt_C_assoc"/>
    <property type="match status" value="1"/>
</dbReference>
<keyword evidence="6" id="KW-0511">Multifunctional enzyme</keyword>
<evidence type="ECO:0000256" key="7">
    <source>
        <dbReference type="PROSITE-ProRule" id="PRU01363"/>
    </source>
</evidence>
<dbReference type="PANTHER" id="PTHR43775:SF51">
    <property type="entry name" value="INACTIVE PHENOLPHTHIOCEROL SYNTHESIS POLYKETIDE SYNTHASE TYPE I PKS1-RELATED"/>
    <property type="match status" value="1"/>
</dbReference>
<feature type="region of interest" description="C-terminal hotdog fold" evidence="7">
    <location>
        <begin position="1088"/>
        <end position="1227"/>
    </location>
</feature>
<dbReference type="Pfam" id="PF14765">
    <property type="entry name" value="PS-DH"/>
    <property type="match status" value="1"/>
</dbReference>
<dbReference type="CDD" id="cd08956">
    <property type="entry name" value="KR_3_FAS_SDR_x"/>
    <property type="match status" value="1"/>
</dbReference>
<dbReference type="Pfam" id="PF08990">
    <property type="entry name" value="Docking"/>
    <property type="match status" value="1"/>
</dbReference>
<dbReference type="InterPro" id="IPR049551">
    <property type="entry name" value="PKS_DH_C"/>
</dbReference>
<evidence type="ECO:0000256" key="1">
    <source>
        <dbReference type="ARBA" id="ARBA00004792"/>
    </source>
</evidence>
<dbReference type="InterPro" id="IPR036736">
    <property type="entry name" value="ACP-like_sf"/>
</dbReference>
<dbReference type="InterPro" id="IPR015083">
    <property type="entry name" value="NorB/c/GfsB-D-like_docking"/>
</dbReference>
<dbReference type="InterPro" id="IPR018201">
    <property type="entry name" value="Ketoacyl_synth_AS"/>
</dbReference>
<dbReference type="PROSITE" id="PS52004">
    <property type="entry name" value="KS3_2"/>
    <property type="match status" value="1"/>
</dbReference>
<evidence type="ECO:0000259" key="10">
    <source>
        <dbReference type="PROSITE" id="PS52004"/>
    </source>
</evidence>
<keyword evidence="5" id="KW-0045">Antibiotic biosynthesis</keyword>
<dbReference type="InterPro" id="IPR057326">
    <property type="entry name" value="KR_dom"/>
</dbReference>
<dbReference type="Gene3D" id="3.30.70.3290">
    <property type="match status" value="1"/>
</dbReference>
<dbReference type="InterPro" id="IPR013968">
    <property type="entry name" value="PKS_KR"/>
</dbReference>
<dbReference type="CDD" id="cd00833">
    <property type="entry name" value="PKS"/>
    <property type="match status" value="1"/>
</dbReference>
<dbReference type="InterPro" id="IPR009081">
    <property type="entry name" value="PP-bd_ACP"/>
</dbReference>
<evidence type="ECO:0000256" key="2">
    <source>
        <dbReference type="ARBA" id="ARBA00022450"/>
    </source>
</evidence>
<sequence length="1915" mass="203311">MSQDEKLRDYLKRALLDLHQAKERLRKLEDESREPIAIVSMTCRFPGGVRSPEDLWQLLCEGRDAISGFPEGRGWNADAIYDPDPDAHGKSYAREGGFLHDADGFDPGFFGISPREALAIDPQQRLLLETSWEAFERAGIAPHAVRGSQTGVFIGNMYNDYGARLRHWPDDLEGYLGMGSSASVSSGRIAYTFGLHGPTITVDTACSSSMVAIHLACQALRQGECDLALAGGVSVMSTPGPFVAFSRLRGLAPDGRCKSFSADADGASWSEGAGMLLLERLSDAQRNGHPVLAIVRGSAVNQDGKSQGLTAPNGPAQERVILRALESARLSPKDVDAVEAHGTGTTLGDPIEAHALLATYGRARSKDNPLWLGSLKSNLGHTQAAAGVGGVIKMVLAMQHGMLPKTLHAERPSPHIDWSSEAMRLLNESTPWPENGHPRRGGVSSFGVSGTNAHVILERAPEASSESGPRRGPEAEAPHAVPILLSAKTEAALRAQADRLRQHLEAHPDRELVDVAYSLATSRAHFEHRAAIVATDRLALTSSLASIVDGETAPNVAKGQAHRGGKLVFVFPGQGSQWPGMASSLLATSRVFREQIEACERALAPHVDWSLLALLRGDAGAPSLERIDVVQPALFAVMISLAALWRSMGVEPHAVVGHSQGEIAAACVAGALSLEDGAKIVTLRSRALARFAGLGAMAAVEAPLAELESVLRSLGPVGDQVSVAAVNSPSSTAVAGPPDAIDALLRALQAKQIFALKLRTEVASHCAQIDALREELAKELSDVIPRKTRIPFYSTVTGKPLDGAELGAAYWFDNIRHPVQFGEATRALVADAHRFFIEVSPHPMLMMPLFETLETEGLPLGVVGSIWQDEGDLGRLLLSLGELHMHGYPVDWGAFFQPWSPRRVPLPTYPFQRERFWLDSPRHADVISAGLGTADHPLLGAAVRLADSDGFLFTGRLALAEHPWLLSHRVFETVLLPGTAFVELALSAAHRLGLDRVEELTLEAPLVLPVAPANAGMLVQLSVGAPDETGRRPLALYARPEVPGSPSLSLDGASSDAWTRHATGFLAPFPPDAKPFDFELRAWPPPGAAPLPLDGFYAELADAGFTYGPEFQGLRAVYARGEEIFAEVALPESLAPEARRFTLHPALFDAALHAMVVPILRTATDAALPFAWSDVSVRAVGAAILRVRFRPHDGASSFSLEVADAAGEPLARVQTLATRPIVREQLERASASSSSRSDGLVQVDWIPARSELAVTPAARWALLGRGHDDLAAAFGARLERYPDLPALQLALEEGAPAPDAVLVPFVSTDPQVDVISAAHRATADSLALLQSWLADERFASARLVLLTRGAIAAHDGAADNGAADRLDDLAHAPIWGLARSAQSENPDSAIVLLDIDTTEASRRALPEALRADENQLALRNGHLLVPRLARWAPSASSSSPSAPASSEPESTSPNGLGGDGNRGTVLITGGTGTLGSLLARHLVQKHDVRHLLLLSRQGPNAPGADALARELEALGARVTLAAGDAADCTALEAILAAIPHEHPLTAVVHTAGSLSDGLIGSLTAERLRTVLRAKLDGAQHLHELTQHLDLRAFVLYASIAGVLGGPGQANYAAANVFLDALAHHRRARGLPALSLDWGAWAGTSGLTAHLTDADRRRIARGGLQTLSSEQGLALFDAALGQPGTAGRAEPGAPSPAQIAARFDTAILGKARDGTVRPMFRGLVRARAPRPLASNTTTASSFEQRLLALPSQEDRESFLLDLVRPEIAAVMGISASSSIDPDRPLQELGLDSLMALEIHNRLSGATGMRLKATFLFDHPTPAKIARALLARATNVTSAEAEATIRESKIRHAIAAIPLERLRKSGLLGPLLRLGDPEGEGVHGADDARGTLEAITAMNDSELIALGLAEAEQRSSP</sequence>
<keyword evidence="4" id="KW-0808">Transferase</keyword>
<evidence type="ECO:0000256" key="4">
    <source>
        <dbReference type="ARBA" id="ARBA00022679"/>
    </source>
</evidence>
<dbReference type="InterPro" id="IPR016039">
    <property type="entry name" value="Thiolase-like"/>
</dbReference>
<dbReference type="InterPro" id="IPR014031">
    <property type="entry name" value="Ketoacyl_synth_C"/>
</dbReference>
<gene>
    <name evidence="12" type="ORF">LZC94_20455</name>
</gene>
<dbReference type="SUPFAM" id="SSF53901">
    <property type="entry name" value="Thiolase-like"/>
    <property type="match status" value="1"/>
</dbReference>
<dbReference type="PANTHER" id="PTHR43775">
    <property type="entry name" value="FATTY ACID SYNTHASE"/>
    <property type="match status" value="1"/>
</dbReference>
<keyword evidence="13" id="KW-1185">Reference proteome</keyword>
<reference evidence="12 13" key="1">
    <citation type="submission" date="2021-12" db="EMBL/GenBank/DDBJ databases">
        <title>Discovery of the Pendulisporaceae a myxobacterial family with distinct sporulation behavior and unique specialized metabolism.</title>
        <authorList>
            <person name="Garcia R."/>
            <person name="Popoff A."/>
            <person name="Bader C.D."/>
            <person name="Loehr J."/>
            <person name="Walesch S."/>
            <person name="Walt C."/>
            <person name="Boldt J."/>
            <person name="Bunk B."/>
            <person name="Haeckl F.J.F.P.J."/>
            <person name="Gunesch A.P."/>
            <person name="Birkelbach J."/>
            <person name="Nuebel U."/>
            <person name="Pietschmann T."/>
            <person name="Bach T."/>
            <person name="Mueller R."/>
        </authorList>
    </citation>
    <scope>NUCLEOTIDE SEQUENCE [LARGE SCALE GENOMIC DNA]</scope>
    <source>
        <strain evidence="12 13">MSr11954</strain>
    </source>
</reference>
<dbReference type="Gene3D" id="3.40.366.10">
    <property type="entry name" value="Malonyl-Coenzyme A Acyl Carrier Protein, domain 2"/>
    <property type="match status" value="1"/>
</dbReference>
<dbReference type="SUPFAM" id="SSF51735">
    <property type="entry name" value="NAD(P)-binding Rossmann-fold domains"/>
    <property type="match status" value="2"/>
</dbReference>
<dbReference type="RefSeq" id="WP_394829190.1">
    <property type="nucleotide sequence ID" value="NZ_CP089984.1"/>
</dbReference>
<feature type="region of interest" description="Disordered" evidence="8">
    <location>
        <begin position="1434"/>
        <end position="1465"/>
    </location>
</feature>
<evidence type="ECO:0000256" key="8">
    <source>
        <dbReference type="SAM" id="MobiDB-lite"/>
    </source>
</evidence>
<evidence type="ECO:0000313" key="12">
    <source>
        <dbReference type="EMBL" id="WXB19585.1"/>
    </source>
</evidence>
<feature type="active site" description="Proton acceptor; for dehydratase activity" evidence="7">
    <location>
        <position position="968"/>
    </location>
</feature>
<dbReference type="Proteomes" id="UP001370348">
    <property type="component" value="Chromosome"/>
</dbReference>
<accession>A0ABZ2MAT8</accession>
<dbReference type="InterPro" id="IPR016036">
    <property type="entry name" value="Malonyl_transacylase_ACP-bd"/>
</dbReference>
<dbReference type="SMART" id="SM00826">
    <property type="entry name" value="PKS_DH"/>
    <property type="match status" value="1"/>
</dbReference>
<dbReference type="SMART" id="SM00825">
    <property type="entry name" value="PKS_KS"/>
    <property type="match status" value="1"/>
</dbReference>
<dbReference type="SMART" id="SM00823">
    <property type="entry name" value="PKS_PP"/>
    <property type="match status" value="1"/>
</dbReference>
<dbReference type="SUPFAM" id="SSF47336">
    <property type="entry name" value="ACP-like"/>
    <property type="match status" value="1"/>
</dbReference>
<keyword evidence="3" id="KW-0597">Phosphoprotein</keyword>
<dbReference type="InterPro" id="IPR020807">
    <property type="entry name" value="PKS_DH"/>
</dbReference>
<feature type="compositionally biased region" description="Low complexity" evidence="8">
    <location>
        <begin position="1434"/>
        <end position="1453"/>
    </location>
</feature>
<dbReference type="Gene3D" id="3.40.47.10">
    <property type="match status" value="1"/>
</dbReference>
<evidence type="ECO:0000259" key="9">
    <source>
        <dbReference type="PROSITE" id="PS50075"/>
    </source>
</evidence>
<feature type="domain" description="PKS/mFAS DH" evidence="11">
    <location>
        <begin position="936"/>
        <end position="1227"/>
    </location>
</feature>
<evidence type="ECO:0000259" key="11">
    <source>
        <dbReference type="PROSITE" id="PS52019"/>
    </source>
</evidence>
<dbReference type="InterPro" id="IPR016035">
    <property type="entry name" value="Acyl_Trfase/lysoPLipase"/>
</dbReference>
<feature type="domain" description="Carrier" evidence="9">
    <location>
        <begin position="1756"/>
        <end position="1831"/>
    </location>
</feature>
<dbReference type="Pfam" id="PF21089">
    <property type="entry name" value="PKS_DH_N"/>
    <property type="match status" value="1"/>
</dbReference>
<dbReference type="Pfam" id="PF00698">
    <property type="entry name" value="Acyl_transf_1"/>
    <property type="match status" value="1"/>
</dbReference>
<dbReference type="InterPro" id="IPR020841">
    <property type="entry name" value="PKS_Beta-ketoAc_synthase_dom"/>
</dbReference>
<proteinExistence type="predicted"/>
<dbReference type="InterPro" id="IPR001227">
    <property type="entry name" value="Ac_transferase_dom_sf"/>
</dbReference>
<dbReference type="InterPro" id="IPR020806">
    <property type="entry name" value="PKS_PP-bd"/>
</dbReference>
<dbReference type="InterPro" id="IPR042104">
    <property type="entry name" value="PKS_dehydratase_sf"/>
</dbReference>
<dbReference type="EMBL" id="CP089984">
    <property type="protein sequence ID" value="WXB19585.1"/>
    <property type="molecule type" value="Genomic_DNA"/>
</dbReference>
<dbReference type="PROSITE" id="PS00606">
    <property type="entry name" value="KS3_1"/>
    <property type="match status" value="1"/>
</dbReference>
<dbReference type="Pfam" id="PF00109">
    <property type="entry name" value="ketoacyl-synt"/>
    <property type="match status" value="1"/>
</dbReference>
<dbReference type="InterPro" id="IPR014030">
    <property type="entry name" value="Ketoacyl_synth_N"/>
</dbReference>
<dbReference type="SUPFAM" id="SSF52151">
    <property type="entry name" value="FabD/lysophospholipase-like"/>
    <property type="match status" value="1"/>
</dbReference>
<dbReference type="Pfam" id="PF02801">
    <property type="entry name" value="Ketoacyl-synt_C"/>
    <property type="match status" value="1"/>
</dbReference>
<dbReference type="InterPro" id="IPR049552">
    <property type="entry name" value="PKS_DH_N"/>
</dbReference>
<dbReference type="Gene3D" id="1.10.1200.10">
    <property type="entry name" value="ACP-like"/>
    <property type="match status" value="1"/>
</dbReference>
<organism evidence="12 13">
    <name type="scientific">Pendulispora albinea</name>
    <dbReference type="NCBI Taxonomy" id="2741071"/>
    <lineage>
        <taxon>Bacteria</taxon>
        <taxon>Pseudomonadati</taxon>
        <taxon>Myxococcota</taxon>
        <taxon>Myxococcia</taxon>
        <taxon>Myxococcales</taxon>
        <taxon>Sorangiineae</taxon>
        <taxon>Pendulisporaceae</taxon>
        <taxon>Pendulispora</taxon>
    </lineage>
</organism>
<dbReference type="Pfam" id="PF00550">
    <property type="entry name" value="PP-binding"/>
    <property type="match status" value="1"/>
</dbReference>
<evidence type="ECO:0000313" key="13">
    <source>
        <dbReference type="Proteomes" id="UP001370348"/>
    </source>
</evidence>
<evidence type="ECO:0000256" key="6">
    <source>
        <dbReference type="ARBA" id="ARBA00023268"/>
    </source>
</evidence>
<dbReference type="InterPro" id="IPR049900">
    <property type="entry name" value="PKS_mFAS_DH"/>
</dbReference>
<name>A0ABZ2MAT8_9BACT</name>
<dbReference type="Gene3D" id="3.40.50.720">
    <property type="entry name" value="NAD(P)-binding Rossmann-like Domain"/>
    <property type="match status" value="1"/>
</dbReference>
<dbReference type="PROSITE" id="PS50075">
    <property type="entry name" value="CARRIER"/>
    <property type="match status" value="1"/>
</dbReference>
<feature type="active site" description="Proton donor; for dehydratase activity" evidence="7">
    <location>
        <position position="1149"/>
    </location>
</feature>
<feature type="domain" description="Ketosynthase family 3 (KS3)" evidence="10">
    <location>
        <begin position="33"/>
        <end position="459"/>
    </location>
</feature>
<dbReference type="Gene3D" id="3.10.129.110">
    <property type="entry name" value="Polyketide synthase dehydratase"/>
    <property type="match status" value="1"/>
</dbReference>
<keyword evidence="2" id="KW-0596">Phosphopantetheine</keyword>
<comment type="pathway">
    <text evidence="1">Antibiotic biosynthesis.</text>
</comment>
<dbReference type="SMART" id="SM00827">
    <property type="entry name" value="PKS_AT"/>
    <property type="match status" value="1"/>
</dbReference>
<protein>
    <submittedName>
        <fullName evidence="12">Type I polyketide synthase</fullName>
    </submittedName>
</protein>
<evidence type="ECO:0000256" key="5">
    <source>
        <dbReference type="ARBA" id="ARBA00023194"/>
    </source>
</evidence>